<accession>A0AC60QF23</accession>
<dbReference type="Proteomes" id="UP000805193">
    <property type="component" value="Unassembled WGS sequence"/>
</dbReference>
<gene>
    <name evidence="1" type="ORF">HPB47_020643</name>
</gene>
<dbReference type="EMBL" id="JABSTQ010009128">
    <property type="protein sequence ID" value="KAG0432650.1"/>
    <property type="molecule type" value="Genomic_DNA"/>
</dbReference>
<keyword evidence="2" id="KW-1185">Reference proteome</keyword>
<sequence>MHCLGPEGQCILNALPQPTPSPPAAAAAADEAGKSSKPDEPDPYDDALLALTRHFAVRSNVRVDRQWFRERRQLSGEPAVDFALALRELSVSCNFAAQADENMGLVAARRICH</sequence>
<comment type="caution">
    <text evidence="1">The sequence shown here is derived from an EMBL/GenBank/DDBJ whole genome shotgun (WGS) entry which is preliminary data.</text>
</comment>
<organism evidence="1 2">
    <name type="scientific">Ixodes persulcatus</name>
    <name type="common">Taiga tick</name>
    <dbReference type="NCBI Taxonomy" id="34615"/>
    <lineage>
        <taxon>Eukaryota</taxon>
        <taxon>Metazoa</taxon>
        <taxon>Ecdysozoa</taxon>
        <taxon>Arthropoda</taxon>
        <taxon>Chelicerata</taxon>
        <taxon>Arachnida</taxon>
        <taxon>Acari</taxon>
        <taxon>Parasitiformes</taxon>
        <taxon>Ixodida</taxon>
        <taxon>Ixodoidea</taxon>
        <taxon>Ixodidae</taxon>
        <taxon>Ixodinae</taxon>
        <taxon>Ixodes</taxon>
    </lineage>
</organism>
<protein>
    <submittedName>
        <fullName evidence="1">Uncharacterized protein</fullName>
    </submittedName>
</protein>
<proteinExistence type="predicted"/>
<evidence type="ECO:0000313" key="2">
    <source>
        <dbReference type="Proteomes" id="UP000805193"/>
    </source>
</evidence>
<name>A0AC60QF23_IXOPE</name>
<reference evidence="1 2" key="1">
    <citation type="journal article" date="2020" name="Cell">
        <title>Large-Scale Comparative Analyses of Tick Genomes Elucidate Their Genetic Diversity and Vector Capacities.</title>
        <authorList>
            <consortium name="Tick Genome and Microbiome Consortium (TIGMIC)"/>
            <person name="Jia N."/>
            <person name="Wang J."/>
            <person name="Shi W."/>
            <person name="Du L."/>
            <person name="Sun Y."/>
            <person name="Zhan W."/>
            <person name="Jiang J.F."/>
            <person name="Wang Q."/>
            <person name="Zhang B."/>
            <person name="Ji P."/>
            <person name="Bell-Sakyi L."/>
            <person name="Cui X.M."/>
            <person name="Yuan T.T."/>
            <person name="Jiang B.G."/>
            <person name="Yang W.F."/>
            <person name="Lam T.T."/>
            <person name="Chang Q.C."/>
            <person name="Ding S.J."/>
            <person name="Wang X.J."/>
            <person name="Zhu J.G."/>
            <person name="Ruan X.D."/>
            <person name="Zhao L."/>
            <person name="Wei J.T."/>
            <person name="Ye R.Z."/>
            <person name="Que T.C."/>
            <person name="Du C.H."/>
            <person name="Zhou Y.H."/>
            <person name="Cheng J.X."/>
            <person name="Dai P.F."/>
            <person name="Guo W.B."/>
            <person name="Han X.H."/>
            <person name="Huang E.J."/>
            <person name="Li L.F."/>
            <person name="Wei W."/>
            <person name="Gao Y.C."/>
            <person name="Liu J.Z."/>
            <person name="Shao H.Z."/>
            <person name="Wang X."/>
            <person name="Wang C.C."/>
            <person name="Yang T.C."/>
            <person name="Huo Q.B."/>
            <person name="Li W."/>
            <person name="Chen H.Y."/>
            <person name="Chen S.E."/>
            <person name="Zhou L.G."/>
            <person name="Ni X.B."/>
            <person name="Tian J.H."/>
            <person name="Sheng Y."/>
            <person name="Liu T."/>
            <person name="Pan Y.S."/>
            <person name="Xia L.Y."/>
            <person name="Li J."/>
            <person name="Zhao F."/>
            <person name="Cao W.C."/>
        </authorList>
    </citation>
    <scope>NUCLEOTIDE SEQUENCE [LARGE SCALE GENOMIC DNA]</scope>
    <source>
        <strain evidence="1">Iper-2018</strain>
    </source>
</reference>
<evidence type="ECO:0000313" key="1">
    <source>
        <dbReference type="EMBL" id="KAG0432650.1"/>
    </source>
</evidence>